<keyword evidence="2" id="KW-0539">Nucleus</keyword>
<dbReference type="EMBL" id="MABQ02000005">
    <property type="protein sequence ID" value="PCD36092.1"/>
    <property type="molecule type" value="Genomic_DNA"/>
</dbReference>
<dbReference type="GO" id="GO:0000981">
    <property type="term" value="F:DNA-binding transcription factor activity, RNA polymerase II-specific"/>
    <property type="evidence" value="ECO:0007669"/>
    <property type="project" value="InterPro"/>
</dbReference>
<dbReference type="Gene3D" id="4.10.240.10">
    <property type="entry name" value="Zn(2)-C6 fungal-type DNA-binding domain"/>
    <property type="match status" value="1"/>
</dbReference>
<dbReference type="InterPro" id="IPR039556">
    <property type="entry name" value="ICL/PEPM"/>
</dbReference>
<dbReference type="PANTHER" id="PTHR42905">
    <property type="entry name" value="PHOSPHOENOLPYRUVATE CARBOXYLASE"/>
    <property type="match status" value="1"/>
</dbReference>
<dbReference type="InterPro" id="IPR018523">
    <property type="entry name" value="Isocitrate_lyase_ph_CS"/>
</dbReference>
<dbReference type="PROSITE" id="PS00161">
    <property type="entry name" value="ISOCITRATE_LYASE"/>
    <property type="match status" value="1"/>
</dbReference>
<evidence type="ECO:0000256" key="5">
    <source>
        <dbReference type="SAM" id="MobiDB-lite"/>
    </source>
</evidence>
<dbReference type="GO" id="GO:0046421">
    <property type="term" value="F:methylisocitrate lyase activity"/>
    <property type="evidence" value="ECO:0007669"/>
    <property type="project" value="UniProtKB-EC"/>
</dbReference>
<dbReference type="InterPro" id="IPR007219">
    <property type="entry name" value="XnlR_reg_dom"/>
</dbReference>
<evidence type="ECO:0000256" key="2">
    <source>
        <dbReference type="ARBA" id="ARBA00023242"/>
    </source>
</evidence>
<dbReference type="Proteomes" id="UP000219602">
    <property type="component" value="Chromosome 7"/>
</dbReference>
<feature type="coiled-coil region" evidence="4">
    <location>
        <begin position="919"/>
        <end position="960"/>
    </location>
</feature>
<dbReference type="SUPFAM" id="SSF51621">
    <property type="entry name" value="Phosphoenolpyruvate/pyruvate domain"/>
    <property type="match status" value="1"/>
</dbReference>
<feature type="domain" description="Xylanolytic transcriptional activator regulatory" evidence="6">
    <location>
        <begin position="464"/>
        <end position="577"/>
    </location>
</feature>
<feature type="region of interest" description="Disordered" evidence="5">
    <location>
        <begin position="1"/>
        <end position="21"/>
    </location>
</feature>
<dbReference type="Pfam" id="PF13714">
    <property type="entry name" value="PEP_mutase"/>
    <property type="match status" value="1"/>
</dbReference>
<feature type="region of interest" description="Disordered" evidence="5">
    <location>
        <begin position="359"/>
        <end position="379"/>
    </location>
</feature>
<evidence type="ECO:0000256" key="4">
    <source>
        <dbReference type="SAM" id="Coils"/>
    </source>
</evidence>
<sequence length="963" mass="106223">MSHTNGSTNGHSNGHNASSISSATKLRQRLESNEILIAPGVYEGFSARIALEVGFECLYMTGAGTVASKLGQPDLGFASLNDMREHAEMIANLDNSVPLIADADTGYGGPNMVARTVAQYHRSGVAGLHIEDQIQTKRCGHLGGKAVVDINIFEQRITAAYKTRRDLGSDIVIIARTDALQTHGFDEAIRRLQAAVKAGADVGFLEGITTEQEAREVCNIMAPTPMLLNMVEHGATPSWTPIEAREFGFKLIIFPFASIGPAYQAIKDVFIQIKETGRTGLDKKFTPKKLFTIVGLEQATALDNALRCDLTSAQVLTVSDYCSRCRRLGLVCRIDDGFRRTRKRRQPTDLESEIQSLREQLRASQSNPSTSSQHNGTNWTPGVVFNTLNQTDTGLNFSPVRPDSTPVSIDFPDATTNDADLQCLTTRPGIEPPTQHHASPFPLARPRALGNIILQIEEIDELFNMYIKHNHPYLPLIDEKKSPHEYYERSDLLFWVIMAVAARRHKSQPTLLPRLARNVTDLLWKTLRSMSHSISTIRALCLLCTWPFPTSSSTSDPTFMLVGIMLQMSTQMGLHCAFDAQDFAKVPLKLDTSEYSEWVQTWEACNIVAISVSIGCGLPLFSQVYESPSASQSESSSSESPFYLRLQIERFRLRVSLSLARPMPTGGEGALTRERSMMYHLLNLDLDELEKECSGSCDTEAWYLLAARLHLQAFYLFDHSAMEGYKDRIVGLFSTAYNLVDLGQRLNARLQGFFNHCPFFCYQTYVNAAFVLLKILTNGFFNPIVDAKAGKQLLESSITGLRQMSVANNDLPARLGDIIGFFCALPDPAVVGGVTLIDLQLKQVRNRLSMSVVYDSLWTWRSGPHSMAVGHDGEGDVTAGEMPDGEAPRPSAASTISSGEPVIESGRMKFDEELKAMIVAEAKAKLEEDRKAAKAAAEAEAAAKGAAEELKKNIQEETKAKFE</sequence>
<dbReference type="Gene3D" id="3.20.20.60">
    <property type="entry name" value="Phosphoenolpyruvate-binding domains"/>
    <property type="match status" value="1"/>
</dbReference>
<dbReference type="PANTHER" id="PTHR42905:SF2">
    <property type="entry name" value="PHOSPHOENOLPYRUVATE CARBOXYLASE FAMILY PROTEIN"/>
    <property type="match status" value="1"/>
</dbReference>
<evidence type="ECO:0000259" key="6">
    <source>
        <dbReference type="Pfam" id="PF04082"/>
    </source>
</evidence>
<protein>
    <recommendedName>
        <fullName evidence="6">Xylanolytic transcriptional activator regulatory domain-containing protein</fullName>
    </recommendedName>
</protein>
<comment type="similarity">
    <text evidence="3">Belongs to the isocitrate lyase/PEP mutase superfamily.</text>
</comment>
<comment type="caution">
    <text evidence="7">The sequence shown here is derived from an EMBL/GenBank/DDBJ whole genome shotgun (WGS) entry which is preliminary data.</text>
</comment>
<dbReference type="Pfam" id="PF04082">
    <property type="entry name" value="Fungal_trans"/>
    <property type="match status" value="1"/>
</dbReference>
<evidence type="ECO:0000256" key="3">
    <source>
        <dbReference type="ARBA" id="ARBA00061405"/>
    </source>
</evidence>
<reference evidence="7 8" key="2">
    <citation type="journal article" date="2017" name="Sci. Rep.">
        <title>A mobile pathogenicity chromosome in Fusarium oxysporum for infection of multiple cucurbit species.</title>
        <authorList>
            <person name="van Dam P."/>
            <person name="Fokkens L."/>
            <person name="Ayukawa Y."/>
            <person name="van der Gragt M."/>
            <person name="Ter Horst A."/>
            <person name="Brankovics B."/>
            <person name="Houterman P.M."/>
            <person name="Arie T."/>
            <person name="Rep M."/>
        </authorList>
    </citation>
    <scope>NUCLEOTIDE SEQUENCE [LARGE SCALE GENOMIC DNA]</scope>
    <source>
        <strain evidence="7 8">Forc016</strain>
    </source>
</reference>
<evidence type="ECO:0000313" key="8">
    <source>
        <dbReference type="Proteomes" id="UP000219602"/>
    </source>
</evidence>
<accession>A0A2H3HIK9</accession>
<dbReference type="STRING" id="327505.A0A2H3HIK9"/>
<dbReference type="FunFam" id="3.20.20.60:FF:000009">
    <property type="entry name" value="2-methylisocitrate lyase"/>
    <property type="match status" value="1"/>
</dbReference>
<gene>
    <name evidence="7" type="ORF">AU210_008644</name>
</gene>
<dbReference type="GO" id="GO:0008270">
    <property type="term" value="F:zinc ion binding"/>
    <property type="evidence" value="ECO:0007669"/>
    <property type="project" value="InterPro"/>
</dbReference>
<dbReference type="InterPro" id="IPR040442">
    <property type="entry name" value="Pyrv_kinase-like_dom_sf"/>
</dbReference>
<proteinExistence type="inferred from homology"/>
<evidence type="ECO:0000256" key="1">
    <source>
        <dbReference type="ARBA" id="ARBA00001050"/>
    </source>
</evidence>
<feature type="region of interest" description="Disordered" evidence="5">
    <location>
        <begin position="874"/>
        <end position="901"/>
    </location>
</feature>
<dbReference type="CDD" id="cd00377">
    <property type="entry name" value="ICL_PEPM"/>
    <property type="match status" value="1"/>
</dbReference>
<comment type="catalytic activity">
    <reaction evidence="1">
        <text>(2S,3R)-3-hydroxybutane-1,2,3-tricarboxylate = pyruvate + succinate</text>
        <dbReference type="Rhea" id="RHEA:16809"/>
        <dbReference type="ChEBI" id="CHEBI:15361"/>
        <dbReference type="ChEBI" id="CHEBI:30031"/>
        <dbReference type="ChEBI" id="CHEBI:57429"/>
        <dbReference type="EC" id="4.1.3.30"/>
    </reaction>
</comment>
<dbReference type="GO" id="GO:0003677">
    <property type="term" value="F:DNA binding"/>
    <property type="evidence" value="ECO:0007669"/>
    <property type="project" value="InterPro"/>
</dbReference>
<dbReference type="CDD" id="cd12148">
    <property type="entry name" value="fungal_TF_MHR"/>
    <property type="match status" value="1"/>
</dbReference>
<dbReference type="AlphaFoldDB" id="A0A2H3HIK9"/>
<dbReference type="GO" id="GO:0006351">
    <property type="term" value="P:DNA-templated transcription"/>
    <property type="evidence" value="ECO:0007669"/>
    <property type="project" value="InterPro"/>
</dbReference>
<name>A0A2H3HIK9_FUSOX</name>
<keyword evidence="4" id="KW-0175">Coiled coil</keyword>
<dbReference type="InterPro" id="IPR036864">
    <property type="entry name" value="Zn2-C6_fun-type_DNA-bd_sf"/>
</dbReference>
<evidence type="ECO:0000313" key="7">
    <source>
        <dbReference type="EMBL" id="PCD36092.1"/>
    </source>
</evidence>
<organism evidence="7 8">
    <name type="scientific">Fusarium oxysporum f. sp. radicis-cucumerinum</name>
    <dbReference type="NCBI Taxonomy" id="327505"/>
    <lineage>
        <taxon>Eukaryota</taxon>
        <taxon>Fungi</taxon>
        <taxon>Dikarya</taxon>
        <taxon>Ascomycota</taxon>
        <taxon>Pezizomycotina</taxon>
        <taxon>Sordariomycetes</taxon>
        <taxon>Hypocreomycetidae</taxon>
        <taxon>Hypocreales</taxon>
        <taxon>Nectriaceae</taxon>
        <taxon>Fusarium</taxon>
        <taxon>Fusarium oxysporum species complex</taxon>
    </lineage>
</organism>
<reference evidence="7 8" key="1">
    <citation type="journal article" date="2016" name="Environ. Microbiol.">
        <title>Effector profiles distinguish formae speciales of Fusarium oxysporum.</title>
        <authorList>
            <person name="van Dam P."/>
            <person name="Fokkens L."/>
            <person name="Schmidt S.M."/>
            <person name="Linmans J.H."/>
            <person name="Kistler H.C."/>
            <person name="Ma L.J."/>
            <person name="Rep M."/>
        </authorList>
    </citation>
    <scope>NUCLEOTIDE SEQUENCE [LARGE SCALE GENOMIC DNA]</scope>
    <source>
        <strain evidence="7 8">Forc016</strain>
    </source>
</reference>
<dbReference type="InterPro" id="IPR015813">
    <property type="entry name" value="Pyrv/PenolPyrv_kinase-like_dom"/>
</dbReference>